<feature type="transmembrane region" description="Helical" evidence="1">
    <location>
        <begin position="5"/>
        <end position="24"/>
    </location>
</feature>
<evidence type="ECO:0000313" key="2">
    <source>
        <dbReference type="EMBL" id="HIV74612.1"/>
    </source>
</evidence>
<organism evidence="2 3">
    <name type="scientific">Candidatus Pseudogracilibacillus intestinigallinarum</name>
    <dbReference type="NCBI Taxonomy" id="2838742"/>
    <lineage>
        <taxon>Bacteria</taxon>
        <taxon>Bacillati</taxon>
        <taxon>Bacillota</taxon>
        <taxon>Bacilli</taxon>
        <taxon>Bacillales</taxon>
        <taxon>Bacillaceae</taxon>
        <taxon>Pseudogracilibacillus</taxon>
    </lineage>
</organism>
<accession>A0A9D1PMB7</accession>
<dbReference type="EMBL" id="DXHX01000087">
    <property type="protein sequence ID" value="HIV74612.1"/>
    <property type="molecule type" value="Genomic_DNA"/>
</dbReference>
<evidence type="ECO:0000313" key="3">
    <source>
        <dbReference type="Proteomes" id="UP000823937"/>
    </source>
</evidence>
<reference evidence="2" key="1">
    <citation type="journal article" date="2021" name="PeerJ">
        <title>Extensive microbial diversity within the chicken gut microbiome revealed by metagenomics and culture.</title>
        <authorList>
            <person name="Gilroy R."/>
            <person name="Ravi A."/>
            <person name="Getino M."/>
            <person name="Pursley I."/>
            <person name="Horton D.L."/>
            <person name="Alikhan N.F."/>
            <person name="Baker D."/>
            <person name="Gharbi K."/>
            <person name="Hall N."/>
            <person name="Watson M."/>
            <person name="Adriaenssens E.M."/>
            <person name="Foster-Nyarko E."/>
            <person name="Jarju S."/>
            <person name="Secka A."/>
            <person name="Antonio M."/>
            <person name="Oren A."/>
            <person name="Chaudhuri R.R."/>
            <person name="La Ragione R."/>
            <person name="Hildebrand F."/>
            <person name="Pallen M.J."/>
        </authorList>
    </citation>
    <scope>NUCLEOTIDE SEQUENCE</scope>
    <source>
        <strain evidence="2">CHK169-2315</strain>
    </source>
</reference>
<keyword evidence="1" id="KW-0472">Membrane</keyword>
<comment type="caution">
    <text evidence="2">The sequence shown here is derived from an EMBL/GenBank/DDBJ whole genome shotgun (WGS) entry which is preliminary data.</text>
</comment>
<keyword evidence="1" id="KW-1133">Transmembrane helix</keyword>
<dbReference type="Pfam" id="PF13536">
    <property type="entry name" value="EmrE"/>
    <property type="match status" value="1"/>
</dbReference>
<reference evidence="2" key="2">
    <citation type="submission" date="2021-04" db="EMBL/GenBank/DDBJ databases">
        <authorList>
            <person name="Gilroy R."/>
        </authorList>
    </citation>
    <scope>NUCLEOTIDE SEQUENCE</scope>
    <source>
        <strain evidence="2">CHK169-2315</strain>
    </source>
</reference>
<feature type="transmembrane region" description="Helical" evidence="1">
    <location>
        <begin position="70"/>
        <end position="90"/>
    </location>
</feature>
<dbReference type="InterPro" id="IPR032713">
    <property type="entry name" value="EmrE"/>
</dbReference>
<dbReference type="Proteomes" id="UP000823937">
    <property type="component" value="Unassembled WGS sequence"/>
</dbReference>
<evidence type="ECO:0000256" key="1">
    <source>
        <dbReference type="SAM" id="Phobius"/>
    </source>
</evidence>
<name>A0A9D1PMB7_9BACI</name>
<protein>
    <submittedName>
        <fullName evidence="2">Multidrug resistance efflux transporter family protein</fullName>
    </submittedName>
</protein>
<dbReference type="AlphaFoldDB" id="A0A9D1PMB7"/>
<proteinExistence type="predicted"/>
<feature type="transmembrane region" description="Helical" evidence="1">
    <location>
        <begin position="30"/>
        <end position="50"/>
    </location>
</feature>
<feature type="non-terminal residue" evidence="2">
    <location>
        <position position="97"/>
    </location>
</feature>
<keyword evidence="1" id="KW-0812">Transmembrane</keyword>
<sequence>MRPIIIGIIGSLFFSTAFIFNRSMELAGGSWIWSASLRYYFMFILLLIYLRKKKYIVEVIENMKKEPLKWIVWSTVGFGFFYSTLSYATVHAPGWLV</sequence>
<gene>
    <name evidence="2" type="ORF">H9895_05960</name>
</gene>